<dbReference type="Gene3D" id="1.20.1290.10">
    <property type="entry name" value="AhpD-like"/>
    <property type="match status" value="1"/>
</dbReference>
<gene>
    <name evidence="1" type="ORF">EOS_24600</name>
</gene>
<evidence type="ECO:0000313" key="2">
    <source>
        <dbReference type="Proteomes" id="UP000035963"/>
    </source>
</evidence>
<sequence>MTDTYDLSTDIVDRIAGLSPGSPTHATRHKRDKVAAATQRSYEALFDPALPDLSLTERLLVALYACTLSNAPASAEHYAERLASSNADRAVIDQIVQGLLNESDIQEPRLRAMLSFTRTLIESPIDGDKTALERLPAAGISTPAVVALAQLIAFLSYQIRLTAGLRALQVLNATEAA</sequence>
<dbReference type="InterPro" id="IPR023982">
    <property type="entry name" value="CHP04029_CMD-like"/>
</dbReference>
<dbReference type="Proteomes" id="UP000035963">
    <property type="component" value="Unassembled WGS sequence"/>
</dbReference>
<reference evidence="1 2" key="1">
    <citation type="journal article" date="2015" name="Genome Announc.">
        <title>Draft Genome Sequence of Burkholderia sp. Strain PML1(12), an Ectomycorrhizosphere-Inhabiting Bacterium with Effective Mineral-Weathering Ability.</title>
        <authorList>
            <person name="Uroz S."/>
            <person name="Oger P."/>
        </authorList>
    </citation>
    <scope>NUCLEOTIDE SEQUENCE [LARGE SCALE GENOMIC DNA]</scope>
    <source>
        <strain evidence="2">PML1(12)</strain>
    </source>
</reference>
<accession>A0A0J1CSE0</accession>
<dbReference type="EMBL" id="AEJF01000144">
    <property type="protein sequence ID" value="KLU23527.1"/>
    <property type="molecule type" value="Genomic_DNA"/>
</dbReference>
<keyword evidence="2" id="KW-1185">Reference proteome</keyword>
<protein>
    <recommendedName>
        <fullName evidence="3">CMD domain protein</fullName>
    </recommendedName>
</protein>
<dbReference type="AlphaFoldDB" id="A0A0J1CSE0"/>
<evidence type="ECO:0008006" key="3">
    <source>
        <dbReference type="Google" id="ProtNLM"/>
    </source>
</evidence>
<dbReference type="PATRIC" id="fig|908627.4.peg.5492"/>
<comment type="caution">
    <text evidence="1">The sequence shown here is derived from an EMBL/GenBank/DDBJ whole genome shotgun (WGS) entry which is preliminary data.</text>
</comment>
<dbReference type="SUPFAM" id="SSF69118">
    <property type="entry name" value="AhpD-like"/>
    <property type="match status" value="1"/>
</dbReference>
<organism evidence="1 2">
    <name type="scientific">Caballeronia mineralivorans PML1(12)</name>
    <dbReference type="NCBI Taxonomy" id="908627"/>
    <lineage>
        <taxon>Bacteria</taxon>
        <taxon>Pseudomonadati</taxon>
        <taxon>Pseudomonadota</taxon>
        <taxon>Betaproteobacteria</taxon>
        <taxon>Burkholderiales</taxon>
        <taxon>Burkholderiaceae</taxon>
        <taxon>Caballeronia</taxon>
    </lineage>
</organism>
<evidence type="ECO:0000313" key="1">
    <source>
        <dbReference type="EMBL" id="KLU23527.1"/>
    </source>
</evidence>
<name>A0A0J1CSE0_9BURK</name>
<dbReference type="NCBIfam" id="TIGR04029">
    <property type="entry name" value="CMD_Avi_7170"/>
    <property type="match status" value="1"/>
</dbReference>
<proteinExistence type="predicted"/>
<dbReference type="InterPro" id="IPR029032">
    <property type="entry name" value="AhpD-like"/>
</dbReference>